<dbReference type="GO" id="GO:0042761">
    <property type="term" value="P:very long-chain fatty acid biosynthetic process"/>
    <property type="evidence" value="ECO:0007669"/>
    <property type="project" value="TreeGrafter"/>
</dbReference>
<comment type="caution">
    <text evidence="15">The sequence shown here is derived from an EMBL/GenBank/DDBJ whole genome shotgun (WGS) entry which is preliminary data.</text>
</comment>
<evidence type="ECO:0000313" key="16">
    <source>
        <dbReference type="Proteomes" id="UP001164286"/>
    </source>
</evidence>
<dbReference type="GO" id="GO:0102158">
    <property type="term" value="F:very-long-chain (3R)-3-hydroxyacyl-CoA dehydratase activity"/>
    <property type="evidence" value="ECO:0007669"/>
    <property type="project" value="UniProtKB-EC"/>
</dbReference>
<evidence type="ECO:0000256" key="5">
    <source>
        <dbReference type="ARBA" id="ARBA00022516"/>
    </source>
</evidence>
<keyword evidence="6 14" id="KW-0812">Transmembrane</keyword>
<dbReference type="GO" id="GO:0030497">
    <property type="term" value="P:fatty acid elongation"/>
    <property type="evidence" value="ECO:0007669"/>
    <property type="project" value="TreeGrafter"/>
</dbReference>
<keyword evidence="7 14" id="KW-0276">Fatty acid metabolism</keyword>
<evidence type="ECO:0000256" key="13">
    <source>
        <dbReference type="ARBA" id="ARBA00036671"/>
    </source>
</evidence>
<comment type="catalytic activity">
    <reaction evidence="13 14">
        <text>a very-long-chain (3R)-3-hydroxyacyl-CoA = a very-long-chain (2E)-enoyl-CoA + H2O</text>
        <dbReference type="Rhea" id="RHEA:45812"/>
        <dbReference type="ChEBI" id="CHEBI:15377"/>
        <dbReference type="ChEBI" id="CHEBI:83728"/>
        <dbReference type="ChEBI" id="CHEBI:85440"/>
        <dbReference type="EC" id="4.2.1.134"/>
    </reaction>
</comment>
<comment type="subcellular location">
    <subcellularLocation>
        <location evidence="14">Endoplasmic reticulum membrane</location>
        <topology evidence="14">Multi-pass membrane protein</topology>
    </subcellularLocation>
    <subcellularLocation>
        <location evidence="1">Membrane</location>
        <topology evidence="1">Multi-pass membrane protein</topology>
    </subcellularLocation>
</comment>
<comment type="function">
    <text evidence="14">Catalyzes the third of the four reactions of the long-chain fatty acids elongation cycle. This endoplasmic reticulum-bound enzymatic process, allows the addition of two carbons to the chain of long- and very long-chain fatty acids/VLCFAs per cycle. This enzyme catalyzes the dehydration of the 3-hydroxyacyl-CoA intermediate into trans-2,3-enoyl-CoA, within each cycle of fatty acid elongation. Thereby, it participates to the production of VLCFAs of different chain lengths that are involved in multiple biological processes as precursors of membrane lipids and lipid mediators.</text>
</comment>
<dbReference type="EMBL" id="JAKWFO010000013">
    <property type="protein sequence ID" value="KAI9632921.1"/>
    <property type="molecule type" value="Genomic_DNA"/>
</dbReference>
<protein>
    <recommendedName>
        <fullName evidence="4 14">Very-long-chain (3R)-3-hydroxyacyl-CoA dehydratase</fullName>
        <ecNumber evidence="4 14">4.2.1.134</ecNumber>
    </recommendedName>
</protein>
<dbReference type="GeneID" id="77728311"/>
<evidence type="ECO:0000256" key="12">
    <source>
        <dbReference type="ARBA" id="ARBA00023239"/>
    </source>
</evidence>
<proteinExistence type="inferred from homology"/>
<evidence type="ECO:0000256" key="14">
    <source>
        <dbReference type="RuleBase" id="RU363109"/>
    </source>
</evidence>
<keyword evidence="10 14" id="KW-0472">Membrane</keyword>
<evidence type="ECO:0000256" key="3">
    <source>
        <dbReference type="ARBA" id="ARBA00007811"/>
    </source>
</evidence>
<keyword evidence="5 14" id="KW-0444">Lipid biosynthesis</keyword>
<evidence type="ECO:0000256" key="8">
    <source>
        <dbReference type="ARBA" id="ARBA00022989"/>
    </source>
</evidence>
<keyword evidence="16" id="KW-1185">Reference proteome</keyword>
<evidence type="ECO:0000256" key="9">
    <source>
        <dbReference type="ARBA" id="ARBA00023098"/>
    </source>
</evidence>
<comment type="similarity">
    <text evidence="3 14">Belongs to the very long-chain fatty acids dehydratase HACD family.</text>
</comment>
<dbReference type="PANTHER" id="PTHR11035:SF3">
    <property type="entry name" value="VERY-LONG-CHAIN (3R)-3-HYDROXYACYL-COA DEHYDRATASE"/>
    <property type="match status" value="1"/>
</dbReference>
<dbReference type="Pfam" id="PF04387">
    <property type="entry name" value="PTPLA"/>
    <property type="match status" value="1"/>
</dbReference>
<gene>
    <name evidence="15" type="ORF">MKK02DRAFT_35191</name>
</gene>
<dbReference type="RefSeq" id="XP_052942698.1">
    <property type="nucleotide sequence ID" value="XM_053089106.1"/>
</dbReference>
<dbReference type="PANTHER" id="PTHR11035">
    <property type="entry name" value="VERY-LONG-CHAIN (3R)-3-HYDROXYACYL-COA DEHYDRATASE"/>
    <property type="match status" value="1"/>
</dbReference>
<keyword evidence="12 14" id="KW-0456">Lyase</keyword>
<evidence type="ECO:0000313" key="15">
    <source>
        <dbReference type="EMBL" id="KAI9632921.1"/>
    </source>
</evidence>
<comment type="caution">
    <text evidence="14">Lacks conserved residue(s) required for the propagation of feature annotation.</text>
</comment>
<evidence type="ECO:0000256" key="1">
    <source>
        <dbReference type="ARBA" id="ARBA00004141"/>
    </source>
</evidence>
<evidence type="ECO:0000256" key="2">
    <source>
        <dbReference type="ARBA" id="ARBA00005194"/>
    </source>
</evidence>
<evidence type="ECO:0000256" key="4">
    <source>
        <dbReference type="ARBA" id="ARBA00013122"/>
    </source>
</evidence>
<evidence type="ECO:0000256" key="7">
    <source>
        <dbReference type="ARBA" id="ARBA00022832"/>
    </source>
</evidence>
<dbReference type="GO" id="GO:0030148">
    <property type="term" value="P:sphingolipid biosynthetic process"/>
    <property type="evidence" value="ECO:0007669"/>
    <property type="project" value="TreeGrafter"/>
</dbReference>
<feature type="transmembrane region" description="Helical" evidence="14">
    <location>
        <begin position="169"/>
        <end position="187"/>
    </location>
</feature>
<reference evidence="15" key="1">
    <citation type="journal article" date="2022" name="G3 (Bethesda)">
        <title>High quality genome of the basidiomycete yeast Dioszegia hungarica PDD-24b-2 isolated from cloud water.</title>
        <authorList>
            <person name="Jarrige D."/>
            <person name="Haridas S."/>
            <person name="Bleykasten-Grosshans C."/>
            <person name="Joly M."/>
            <person name="Nadalig T."/>
            <person name="Sancelme M."/>
            <person name="Vuilleumier S."/>
            <person name="Grigoriev I.V."/>
            <person name="Amato P."/>
            <person name="Bringel F."/>
        </authorList>
    </citation>
    <scope>NUCLEOTIDE SEQUENCE</scope>
    <source>
        <strain evidence="15">PDD-24b-2</strain>
    </source>
</reference>
<name>A0AA38H4Z3_9TREE</name>
<organism evidence="15 16">
    <name type="scientific">Dioszegia hungarica</name>
    <dbReference type="NCBI Taxonomy" id="4972"/>
    <lineage>
        <taxon>Eukaryota</taxon>
        <taxon>Fungi</taxon>
        <taxon>Dikarya</taxon>
        <taxon>Basidiomycota</taxon>
        <taxon>Agaricomycotina</taxon>
        <taxon>Tremellomycetes</taxon>
        <taxon>Tremellales</taxon>
        <taxon>Bulleribasidiaceae</taxon>
        <taxon>Dioszegia</taxon>
    </lineage>
</organism>
<accession>A0AA38H4Z3</accession>
<feature type="transmembrane region" description="Helical" evidence="14">
    <location>
        <begin position="274"/>
        <end position="293"/>
    </location>
</feature>
<sequence length="315" mass="35364">MSNRTQNVGQRAELEKERIARQGKQLAGSVPKTRLTPLKIYLLAYNVISAALWANLLYITVSFLLTGKPGASNPSSYLTRLASLHPVGRKAISYMPFLAGKSFLSGSYNYKNLGWLTKWTQTLAVLEVVHAALGWVRSPILTTASQVASRVYTVWGVVEAVPKTHSNPLFTTMLLAWSLTEVIRYTYYATSLLGIKIRALDWLRYTTFLPLYPLGAASEAFISFSTLPPISKLLPDWLIAKIPTNWGRALLWNMTKSGVKSKVGATREWGAVDFWRLGLFLVWWPSLYVLYTYMLKQRKRVLGTGKVVGRINKAN</sequence>
<evidence type="ECO:0000256" key="6">
    <source>
        <dbReference type="ARBA" id="ARBA00022692"/>
    </source>
</evidence>
<evidence type="ECO:0000256" key="10">
    <source>
        <dbReference type="ARBA" id="ARBA00023136"/>
    </source>
</evidence>
<dbReference type="AlphaFoldDB" id="A0AA38H4Z3"/>
<comment type="pathway">
    <text evidence="2 14">Lipid metabolism; fatty acid biosynthesis.</text>
</comment>
<feature type="transmembrane region" description="Helical" evidence="14">
    <location>
        <begin position="208"/>
        <end position="227"/>
    </location>
</feature>
<keyword evidence="14" id="KW-0256">Endoplasmic reticulum</keyword>
<keyword evidence="9 14" id="KW-0443">Lipid metabolism</keyword>
<keyword evidence="8 14" id="KW-1133">Transmembrane helix</keyword>
<evidence type="ECO:0000256" key="11">
    <source>
        <dbReference type="ARBA" id="ARBA00023160"/>
    </source>
</evidence>
<dbReference type="Proteomes" id="UP001164286">
    <property type="component" value="Unassembled WGS sequence"/>
</dbReference>
<dbReference type="EC" id="4.2.1.134" evidence="4 14"/>
<keyword evidence="11 14" id="KW-0275">Fatty acid biosynthesis</keyword>
<dbReference type="GO" id="GO:0005789">
    <property type="term" value="C:endoplasmic reticulum membrane"/>
    <property type="evidence" value="ECO:0007669"/>
    <property type="project" value="UniProtKB-SubCell"/>
</dbReference>
<dbReference type="InterPro" id="IPR007482">
    <property type="entry name" value="Tyr_Pase-like_PTPLA"/>
</dbReference>
<feature type="transmembrane region" description="Helical" evidence="14">
    <location>
        <begin position="42"/>
        <end position="65"/>
    </location>
</feature>